<evidence type="ECO:0000313" key="2">
    <source>
        <dbReference type="Proteomes" id="UP000078492"/>
    </source>
</evidence>
<keyword evidence="2" id="KW-1185">Reference proteome</keyword>
<sequence>MHNFPPFYSDARLHARTCTRQSGFFPAFVCSVIASIVDRCGVRFVTFHKAVVWSNKRAIPLRRSSAAGRQSSSEIIWRAHSGQFAHWMHCARSIRKRIVIPSGKGITQHDEIIAKRSIVDALFETIIALGWTRFDYWWRGQFHFARIIAQPMCLAVPRFRVIRVETDRTIPLAQLPVDWRISRKIMRF</sequence>
<gene>
    <name evidence="1" type="ORF">ALC57_08399</name>
</gene>
<dbReference type="Proteomes" id="UP000078492">
    <property type="component" value="Unassembled WGS sequence"/>
</dbReference>
<proteinExistence type="predicted"/>
<protein>
    <submittedName>
        <fullName evidence="1">Uncharacterized protein</fullName>
    </submittedName>
</protein>
<reference evidence="1 2" key="1">
    <citation type="submission" date="2015-09" db="EMBL/GenBank/DDBJ databases">
        <title>Trachymyrmex cornetzi WGS genome.</title>
        <authorList>
            <person name="Nygaard S."/>
            <person name="Hu H."/>
            <person name="Boomsma J."/>
            <person name="Zhang G."/>
        </authorList>
    </citation>
    <scope>NUCLEOTIDE SEQUENCE [LARGE SCALE GENOMIC DNA]</scope>
    <source>
        <strain evidence="1">Tcor2-1</strain>
        <tissue evidence="1">Whole body</tissue>
    </source>
</reference>
<accession>A0A195E2T6</accession>
<evidence type="ECO:0000313" key="1">
    <source>
        <dbReference type="EMBL" id="KYN19222.1"/>
    </source>
</evidence>
<name>A0A195E2T6_9HYME</name>
<organism evidence="1 2">
    <name type="scientific">Trachymyrmex cornetzi</name>
    <dbReference type="NCBI Taxonomy" id="471704"/>
    <lineage>
        <taxon>Eukaryota</taxon>
        <taxon>Metazoa</taxon>
        <taxon>Ecdysozoa</taxon>
        <taxon>Arthropoda</taxon>
        <taxon>Hexapoda</taxon>
        <taxon>Insecta</taxon>
        <taxon>Pterygota</taxon>
        <taxon>Neoptera</taxon>
        <taxon>Endopterygota</taxon>
        <taxon>Hymenoptera</taxon>
        <taxon>Apocrita</taxon>
        <taxon>Aculeata</taxon>
        <taxon>Formicoidea</taxon>
        <taxon>Formicidae</taxon>
        <taxon>Myrmicinae</taxon>
        <taxon>Trachymyrmex</taxon>
    </lineage>
</organism>
<dbReference type="AlphaFoldDB" id="A0A195E2T6"/>
<dbReference type="EMBL" id="KQ979763">
    <property type="protein sequence ID" value="KYN19222.1"/>
    <property type="molecule type" value="Genomic_DNA"/>
</dbReference>